<dbReference type="InterPro" id="IPR007963">
    <property type="entry name" value="Peptidase_M61_catalytic"/>
</dbReference>
<dbReference type="Pfam" id="PF13180">
    <property type="entry name" value="PDZ_2"/>
    <property type="match status" value="1"/>
</dbReference>
<dbReference type="AlphaFoldDB" id="A0A3L8PWA1"/>
<sequence>MAKVEVAFPKVSSDELTVNLPVWRTGKYKVLPTADGVRNFVAKDAKGKTLDWTRTETGSWQVQLNKPSKVTVSYNLYANELGTRTRHISSTHAYLDASAVFMYSPIFRNEELNIELKVPKKWKSYSGLESESKNSFVAPNYDVLVDSPIETGISHHRSFKADGRNYELVIWGEGNYNIDQIVADLKKISGQAHRWWDNYPFKRYVYMVHATSGARGATEHLNSTIIQLPRFMFRERKDYLRFISTASHEFIHTWNVKAYRPAEIANYDYQHPKLTELLWLAEGSTSYFQNQLLLTAGVMTPKEYFADLAKRINSNINKPGKQVQSVAESSANEWTSTGGDYAHNNSVNIYSEGYMASLALDMSMLNDTKLKHSYRDVHRELYRNYKLPKGYTNDDVKHIIKGLTGKSYEGWWKSHISEPSTLDFKSLLANAGLKLKFGKDKVYSGMSLSSDSLKLARVSEGSPAWNAGIGAGDQIVAINGLKVTASGFNKRLEDFKVGDSIEVTAFKDDKLQHFEVKLSSKPEGKVQIKAVEKPTKAQKAFLKAWLGIDWPFDAKGQYLKK</sequence>
<organism evidence="2 3">
    <name type="scientific">Parashewanella curva</name>
    <dbReference type="NCBI Taxonomy" id="2338552"/>
    <lineage>
        <taxon>Bacteria</taxon>
        <taxon>Pseudomonadati</taxon>
        <taxon>Pseudomonadota</taxon>
        <taxon>Gammaproteobacteria</taxon>
        <taxon>Alteromonadales</taxon>
        <taxon>Shewanellaceae</taxon>
        <taxon>Parashewanella</taxon>
    </lineage>
</organism>
<dbReference type="Gene3D" id="1.10.390.10">
    <property type="entry name" value="Neutral Protease Domain 2"/>
    <property type="match status" value="1"/>
</dbReference>
<dbReference type="PIRSF" id="PIRSF016493">
    <property type="entry name" value="Glycyl_aminpptds"/>
    <property type="match status" value="1"/>
</dbReference>
<dbReference type="Pfam" id="PF05299">
    <property type="entry name" value="Peptidase_M61"/>
    <property type="match status" value="1"/>
</dbReference>
<keyword evidence="3" id="KW-1185">Reference proteome</keyword>
<evidence type="ECO:0000313" key="3">
    <source>
        <dbReference type="Proteomes" id="UP000281474"/>
    </source>
</evidence>
<dbReference type="SUPFAM" id="SSF55486">
    <property type="entry name" value="Metalloproteases ('zincins'), catalytic domain"/>
    <property type="match status" value="1"/>
</dbReference>
<evidence type="ECO:0000259" key="1">
    <source>
        <dbReference type="PROSITE" id="PS50106"/>
    </source>
</evidence>
<dbReference type="SUPFAM" id="SSF50156">
    <property type="entry name" value="PDZ domain-like"/>
    <property type="match status" value="1"/>
</dbReference>
<dbReference type="InterPro" id="IPR027268">
    <property type="entry name" value="Peptidase_M4/M1_CTD_sf"/>
</dbReference>
<dbReference type="InterPro" id="IPR040756">
    <property type="entry name" value="Peptidase_M61_N"/>
</dbReference>
<accession>A0A3L8PWA1</accession>
<dbReference type="InterPro" id="IPR001478">
    <property type="entry name" value="PDZ"/>
</dbReference>
<dbReference type="Proteomes" id="UP000281474">
    <property type="component" value="Unassembled WGS sequence"/>
</dbReference>
<reference evidence="2 3" key="1">
    <citation type="submission" date="2018-09" db="EMBL/GenBank/DDBJ databases">
        <title>Phylogeny of the Shewanellaceae, and recommendation for two new genera, Pseudoshewanella and Parashewanella.</title>
        <authorList>
            <person name="Wang G."/>
        </authorList>
    </citation>
    <scope>NUCLEOTIDE SEQUENCE [LARGE SCALE GENOMIC DNA]</scope>
    <source>
        <strain evidence="2 3">C51</strain>
    </source>
</reference>
<proteinExistence type="predicted"/>
<dbReference type="OrthoDB" id="9778516at2"/>
<dbReference type="Gene3D" id="2.30.42.10">
    <property type="match status" value="1"/>
</dbReference>
<feature type="domain" description="PDZ" evidence="1">
    <location>
        <begin position="432"/>
        <end position="483"/>
    </location>
</feature>
<name>A0A3L8PWA1_9GAMM</name>
<dbReference type="EMBL" id="QZEI01000030">
    <property type="protein sequence ID" value="RLV59635.1"/>
    <property type="molecule type" value="Genomic_DNA"/>
</dbReference>
<comment type="caution">
    <text evidence="2">The sequence shown here is derived from an EMBL/GenBank/DDBJ whole genome shotgun (WGS) entry which is preliminary data.</text>
</comment>
<dbReference type="Gene3D" id="2.60.40.3650">
    <property type="match status" value="1"/>
</dbReference>
<dbReference type="InterPro" id="IPR036034">
    <property type="entry name" value="PDZ_sf"/>
</dbReference>
<protein>
    <submittedName>
        <fullName evidence="2">M61 family peptidase</fullName>
    </submittedName>
</protein>
<dbReference type="PROSITE" id="PS50106">
    <property type="entry name" value="PDZ"/>
    <property type="match status" value="1"/>
</dbReference>
<evidence type="ECO:0000313" key="2">
    <source>
        <dbReference type="EMBL" id="RLV59635.1"/>
    </source>
</evidence>
<dbReference type="Pfam" id="PF17899">
    <property type="entry name" value="Peptidase_M61_N"/>
    <property type="match status" value="1"/>
</dbReference>
<gene>
    <name evidence="2" type="ORF">D5018_11320</name>
</gene>
<dbReference type="InterPro" id="IPR024191">
    <property type="entry name" value="Peptidase_M61"/>
</dbReference>
<dbReference type="SMART" id="SM00228">
    <property type="entry name" value="PDZ"/>
    <property type="match status" value="1"/>
</dbReference>